<dbReference type="SMART" id="SM00382">
    <property type="entry name" value="AAA"/>
    <property type="match status" value="1"/>
</dbReference>
<dbReference type="Pfam" id="PF25601">
    <property type="entry name" value="AAA_lid_14"/>
    <property type="match status" value="1"/>
</dbReference>
<dbReference type="Pfam" id="PF00072">
    <property type="entry name" value="Response_reg"/>
    <property type="match status" value="1"/>
</dbReference>
<protein>
    <submittedName>
        <fullName evidence="9">Two-component system response regulator PilR (NtrC family)</fullName>
    </submittedName>
</protein>
<dbReference type="EMBL" id="QPJU01000002">
    <property type="protein sequence ID" value="RCX10937.1"/>
    <property type="molecule type" value="Genomic_DNA"/>
</dbReference>
<dbReference type="Gene3D" id="3.40.50.300">
    <property type="entry name" value="P-loop containing nucleotide triphosphate hydrolases"/>
    <property type="match status" value="1"/>
</dbReference>
<evidence type="ECO:0000313" key="9">
    <source>
        <dbReference type="EMBL" id="RCX10937.1"/>
    </source>
</evidence>
<dbReference type="PANTHER" id="PTHR32071">
    <property type="entry name" value="TRANSCRIPTIONAL REGULATORY PROTEIN"/>
    <property type="match status" value="1"/>
</dbReference>
<dbReference type="PRINTS" id="PR01590">
    <property type="entry name" value="HTHFIS"/>
</dbReference>
<sequence length="506" mass="54303">MTSPASILVVDDEPDLRTLYELTLLREGYRVETAATLQEARTQLQRQRFDAVITDMRLPDGFGMELLQEVRAQQRCERCVVMTAYGSAENAVEALRAGAFDYLTKPVDLKQFRAVVASAVQGMGGVPAPRAARSTSELHADKGTAEASAKVALARLVGDSPAMTQVKQRIAKVAKSMAPVLILGESGTGKELVAQALHACSQRADGPLVAVNCGAIPEHLLEAEFFGARKGSYTGATADREGYFQAARGGTLFLDEIGELPLAMQSKLLRAIQERSVRPLGATQEESVDVRIVSATHRDLAADVQAGRFRQDLYYRLNVIEVLVPPLRARREDLPALCAALLARIAQESGVPAPRLTERALAALVQHPLTGNVRELENLLHRALALSDGPELELEAALGSSLATPATAAPGGAAQAAGEAAGAGETTEVAPPSATPQELPKDLQAWLDRQERDILVRALHACGFNRTAAAARLGISLRQMRYRIDRLQIALPGEPDMPQDARDAQD</sequence>
<dbReference type="Pfam" id="PF02954">
    <property type="entry name" value="HTH_8"/>
    <property type="match status" value="1"/>
</dbReference>
<keyword evidence="1" id="KW-0547">Nucleotide-binding</keyword>
<gene>
    <name evidence="9" type="ORF">DFR45_102339</name>
</gene>
<keyword evidence="10" id="KW-1185">Reference proteome</keyword>
<dbReference type="SUPFAM" id="SSF52540">
    <property type="entry name" value="P-loop containing nucleoside triphosphate hydrolases"/>
    <property type="match status" value="1"/>
</dbReference>
<dbReference type="Pfam" id="PF00158">
    <property type="entry name" value="Sigma54_activat"/>
    <property type="match status" value="1"/>
</dbReference>
<reference evidence="9 10" key="1">
    <citation type="submission" date="2018-07" db="EMBL/GenBank/DDBJ databases">
        <title>Genomic Encyclopedia of Type Strains, Phase IV (KMG-IV): sequencing the most valuable type-strain genomes for metagenomic binning, comparative biology and taxonomic classification.</title>
        <authorList>
            <person name="Goeker M."/>
        </authorList>
    </citation>
    <scope>NUCLEOTIDE SEQUENCE [LARGE SCALE GENOMIC DNA]</scope>
    <source>
        <strain evidence="9 10">DSM 100911</strain>
    </source>
</reference>
<keyword evidence="3" id="KW-0805">Transcription regulation</keyword>
<dbReference type="PROSITE" id="PS50045">
    <property type="entry name" value="SIGMA54_INTERACT_4"/>
    <property type="match status" value="1"/>
</dbReference>
<dbReference type="GO" id="GO:0043565">
    <property type="term" value="F:sequence-specific DNA binding"/>
    <property type="evidence" value="ECO:0007669"/>
    <property type="project" value="InterPro"/>
</dbReference>
<dbReference type="InterPro" id="IPR009057">
    <property type="entry name" value="Homeodomain-like_sf"/>
</dbReference>
<feature type="domain" description="Sigma-54 factor interaction" evidence="7">
    <location>
        <begin position="156"/>
        <end position="385"/>
    </location>
</feature>
<dbReference type="InterPro" id="IPR003593">
    <property type="entry name" value="AAA+_ATPase"/>
</dbReference>
<proteinExistence type="predicted"/>
<comment type="caution">
    <text evidence="9">The sequence shown here is derived from an EMBL/GenBank/DDBJ whole genome shotgun (WGS) entry which is preliminary data.</text>
</comment>
<dbReference type="InterPro" id="IPR002197">
    <property type="entry name" value="HTH_Fis"/>
</dbReference>
<evidence type="ECO:0000313" key="10">
    <source>
        <dbReference type="Proteomes" id="UP000252174"/>
    </source>
</evidence>
<keyword evidence="4" id="KW-0804">Transcription</keyword>
<evidence type="ECO:0000259" key="8">
    <source>
        <dbReference type="PROSITE" id="PS50110"/>
    </source>
</evidence>
<dbReference type="InterPro" id="IPR001789">
    <property type="entry name" value="Sig_transdc_resp-reg_receiver"/>
</dbReference>
<keyword evidence="2" id="KW-0067">ATP-binding</keyword>
<dbReference type="SUPFAM" id="SSF52172">
    <property type="entry name" value="CheY-like"/>
    <property type="match status" value="1"/>
</dbReference>
<evidence type="ECO:0000256" key="6">
    <source>
        <dbReference type="SAM" id="MobiDB-lite"/>
    </source>
</evidence>
<dbReference type="InterPro" id="IPR027417">
    <property type="entry name" value="P-loop_NTPase"/>
</dbReference>
<feature type="modified residue" description="4-aspartylphosphate" evidence="5">
    <location>
        <position position="55"/>
    </location>
</feature>
<dbReference type="AlphaFoldDB" id="A0A369ARV0"/>
<dbReference type="CDD" id="cd00009">
    <property type="entry name" value="AAA"/>
    <property type="match status" value="1"/>
</dbReference>
<dbReference type="GO" id="GO:0000160">
    <property type="term" value="P:phosphorelay signal transduction system"/>
    <property type="evidence" value="ECO:0007669"/>
    <property type="project" value="InterPro"/>
</dbReference>
<evidence type="ECO:0000256" key="1">
    <source>
        <dbReference type="ARBA" id="ARBA00022741"/>
    </source>
</evidence>
<dbReference type="Proteomes" id="UP000252174">
    <property type="component" value="Unassembled WGS sequence"/>
</dbReference>
<dbReference type="InterPro" id="IPR002078">
    <property type="entry name" value="Sigma_54_int"/>
</dbReference>
<dbReference type="InterPro" id="IPR025662">
    <property type="entry name" value="Sigma_54_int_dom_ATP-bd_1"/>
</dbReference>
<dbReference type="PANTHER" id="PTHR32071:SF100">
    <property type="entry name" value="RESPONSE REGULATOR PROTEIN PILR"/>
    <property type="match status" value="1"/>
</dbReference>
<evidence type="ECO:0000256" key="4">
    <source>
        <dbReference type="ARBA" id="ARBA00023163"/>
    </source>
</evidence>
<dbReference type="Gene3D" id="1.10.8.60">
    <property type="match status" value="1"/>
</dbReference>
<dbReference type="Gene3D" id="3.40.50.2300">
    <property type="match status" value="1"/>
</dbReference>
<evidence type="ECO:0000256" key="2">
    <source>
        <dbReference type="ARBA" id="ARBA00022840"/>
    </source>
</evidence>
<dbReference type="InterPro" id="IPR011006">
    <property type="entry name" value="CheY-like_superfamily"/>
</dbReference>
<dbReference type="PROSITE" id="PS50110">
    <property type="entry name" value="RESPONSE_REGULATORY"/>
    <property type="match status" value="1"/>
</dbReference>
<dbReference type="SUPFAM" id="SSF46689">
    <property type="entry name" value="Homeodomain-like"/>
    <property type="match status" value="1"/>
</dbReference>
<dbReference type="RefSeq" id="WP_114482506.1">
    <property type="nucleotide sequence ID" value="NZ_QPJU01000002.1"/>
</dbReference>
<dbReference type="Gene3D" id="1.10.10.60">
    <property type="entry name" value="Homeodomain-like"/>
    <property type="match status" value="1"/>
</dbReference>
<name>A0A369ARV0_9BURK</name>
<dbReference type="GO" id="GO:0006355">
    <property type="term" value="P:regulation of DNA-templated transcription"/>
    <property type="evidence" value="ECO:0007669"/>
    <property type="project" value="InterPro"/>
</dbReference>
<evidence type="ECO:0000256" key="5">
    <source>
        <dbReference type="PROSITE-ProRule" id="PRU00169"/>
    </source>
</evidence>
<accession>A0A369ARV0</accession>
<dbReference type="SMART" id="SM00448">
    <property type="entry name" value="REC"/>
    <property type="match status" value="1"/>
</dbReference>
<dbReference type="GO" id="GO:0005524">
    <property type="term" value="F:ATP binding"/>
    <property type="evidence" value="ECO:0007669"/>
    <property type="project" value="UniProtKB-KW"/>
</dbReference>
<evidence type="ECO:0000259" key="7">
    <source>
        <dbReference type="PROSITE" id="PS50045"/>
    </source>
</evidence>
<feature type="domain" description="Response regulatory" evidence="8">
    <location>
        <begin position="6"/>
        <end position="120"/>
    </location>
</feature>
<keyword evidence="5" id="KW-0597">Phosphoprotein</keyword>
<feature type="region of interest" description="Disordered" evidence="6">
    <location>
        <begin position="419"/>
        <end position="438"/>
    </location>
</feature>
<evidence type="ECO:0000256" key="3">
    <source>
        <dbReference type="ARBA" id="ARBA00023015"/>
    </source>
</evidence>
<dbReference type="FunFam" id="3.40.50.300:FF:000006">
    <property type="entry name" value="DNA-binding transcriptional regulator NtrC"/>
    <property type="match status" value="1"/>
</dbReference>
<dbReference type="OrthoDB" id="9761705at2"/>
<dbReference type="PROSITE" id="PS00675">
    <property type="entry name" value="SIGMA54_INTERACT_1"/>
    <property type="match status" value="1"/>
</dbReference>
<organism evidence="9 10">
    <name type="scientific">Extensimonas vulgaris</name>
    <dbReference type="NCBI Taxonomy" id="1031594"/>
    <lineage>
        <taxon>Bacteria</taxon>
        <taxon>Pseudomonadati</taxon>
        <taxon>Pseudomonadota</taxon>
        <taxon>Betaproteobacteria</taxon>
        <taxon>Burkholderiales</taxon>
        <taxon>Comamonadaceae</taxon>
        <taxon>Extensimonas</taxon>
    </lineage>
</organism>
<dbReference type="InterPro" id="IPR058031">
    <property type="entry name" value="AAA_lid_NorR"/>
</dbReference>